<evidence type="ECO:0000259" key="5">
    <source>
        <dbReference type="Pfam" id="PF13649"/>
    </source>
</evidence>
<reference evidence="6 7" key="1">
    <citation type="submission" date="2021-06" db="EMBL/GenBank/DDBJ databases">
        <authorList>
            <person name="Jeong J.W."/>
        </authorList>
    </citation>
    <scope>NUCLEOTIDE SEQUENCE [LARGE SCALE GENOMIC DNA]</scope>
    <source>
        <strain evidence="6 7">MMS21-TAE1-1</strain>
    </source>
</reference>
<dbReference type="InterPro" id="IPR041698">
    <property type="entry name" value="Methyltransf_25"/>
</dbReference>
<sequence>MPLVACSRHAWLMAEHTHDGGTPHATNDTPGSTHQDTHQDTDHSGPRHGGLNLHEDADNAADMWDGMYKERPKVWSGNPNPQLVAEVAGLHAGTALDLGCGEGADAIWLAGQGWMVTGMDVSAVALERAAAHAEESGHADRITWQQQDLADWQPEPIFDLVSAQFLHSPLLPWRDSVASAAAAVAPGGTLLVVGHHPHGLAPWSHHRETGMFFSPEQLAGSLRLDREPWFVNVLTSRERTITGPEGGTATVLDTVLRATKHP</sequence>
<name>A0ABS6IE18_9MICC</name>
<keyword evidence="2" id="KW-0808">Transferase</keyword>
<feature type="compositionally biased region" description="Polar residues" evidence="4">
    <location>
        <begin position="24"/>
        <end position="34"/>
    </location>
</feature>
<keyword evidence="7" id="KW-1185">Reference proteome</keyword>
<feature type="domain" description="Methyltransferase" evidence="5">
    <location>
        <begin position="96"/>
        <end position="188"/>
    </location>
</feature>
<feature type="compositionally biased region" description="Basic and acidic residues" evidence="4">
    <location>
        <begin position="35"/>
        <end position="45"/>
    </location>
</feature>
<keyword evidence="1 6" id="KW-0489">Methyltransferase</keyword>
<evidence type="ECO:0000313" key="6">
    <source>
        <dbReference type="EMBL" id="MBU8869121.1"/>
    </source>
</evidence>
<dbReference type="Proteomes" id="UP000824166">
    <property type="component" value="Unassembled WGS sequence"/>
</dbReference>
<evidence type="ECO:0000256" key="3">
    <source>
        <dbReference type="ARBA" id="ARBA00022691"/>
    </source>
</evidence>
<dbReference type="PANTHER" id="PTHR43464:SF19">
    <property type="entry name" value="UBIQUINONE BIOSYNTHESIS O-METHYLTRANSFERASE, MITOCHONDRIAL"/>
    <property type="match status" value="1"/>
</dbReference>
<dbReference type="GO" id="GO:0008168">
    <property type="term" value="F:methyltransferase activity"/>
    <property type="evidence" value="ECO:0007669"/>
    <property type="project" value="UniProtKB-KW"/>
</dbReference>
<gene>
    <name evidence="6" type="ORF">KSW38_22760</name>
</gene>
<feature type="region of interest" description="Disordered" evidence="4">
    <location>
        <begin position="17"/>
        <end position="54"/>
    </location>
</feature>
<dbReference type="EMBL" id="JAHOPC010000025">
    <property type="protein sequence ID" value="MBU8869121.1"/>
    <property type="molecule type" value="Genomic_DNA"/>
</dbReference>
<evidence type="ECO:0000256" key="1">
    <source>
        <dbReference type="ARBA" id="ARBA00022603"/>
    </source>
</evidence>
<dbReference type="CDD" id="cd02440">
    <property type="entry name" value="AdoMet_MTases"/>
    <property type="match status" value="1"/>
</dbReference>
<comment type="caution">
    <text evidence="6">The sequence shown here is derived from an EMBL/GenBank/DDBJ whole genome shotgun (WGS) entry which is preliminary data.</text>
</comment>
<dbReference type="Pfam" id="PF13649">
    <property type="entry name" value="Methyltransf_25"/>
    <property type="match status" value="1"/>
</dbReference>
<accession>A0ABS6IE18</accession>
<proteinExistence type="predicted"/>
<dbReference type="GO" id="GO:0032259">
    <property type="term" value="P:methylation"/>
    <property type="evidence" value="ECO:0007669"/>
    <property type="project" value="UniProtKB-KW"/>
</dbReference>
<evidence type="ECO:0000256" key="2">
    <source>
        <dbReference type="ARBA" id="ARBA00022679"/>
    </source>
</evidence>
<organism evidence="6 7">
    <name type="scientific">Paenarthrobacter aromaticivorans</name>
    <dbReference type="NCBI Taxonomy" id="2849150"/>
    <lineage>
        <taxon>Bacteria</taxon>
        <taxon>Bacillati</taxon>
        <taxon>Actinomycetota</taxon>
        <taxon>Actinomycetes</taxon>
        <taxon>Micrococcales</taxon>
        <taxon>Micrococcaceae</taxon>
        <taxon>Paenarthrobacter</taxon>
    </lineage>
</organism>
<evidence type="ECO:0000256" key="4">
    <source>
        <dbReference type="SAM" id="MobiDB-lite"/>
    </source>
</evidence>
<keyword evidence="3" id="KW-0949">S-adenosyl-L-methionine</keyword>
<evidence type="ECO:0000313" key="7">
    <source>
        <dbReference type="Proteomes" id="UP000824166"/>
    </source>
</evidence>
<dbReference type="PANTHER" id="PTHR43464">
    <property type="entry name" value="METHYLTRANSFERASE"/>
    <property type="match status" value="1"/>
</dbReference>
<protein>
    <submittedName>
        <fullName evidence="6">Class I SAM-dependent methyltransferase</fullName>
    </submittedName>
</protein>